<proteinExistence type="predicted"/>
<protein>
    <submittedName>
        <fullName evidence="1">DNA-binding protein</fullName>
    </submittedName>
</protein>
<accession>A0ABT4QXH1</accession>
<evidence type="ECO:0000313" key="2">
    <source>
        <dbReference type="Proteomes" id="UP001152178"/>
    </source>
</evidence>
<organism evidence="1 2">
    <name type="scientific">Mesorhizobium qingshengii</name>
    <dbReference type="NCBI Taxonomy" id="1165689"/>
    <lineage>
        <taxon>Bacteria</taxon>
        <taxon>Pseudomonadati</taxon>
        <taxon>Pseudomonadota</taxon>
        <taxon>Alphaproteobacteria</taxon>
        <taxon>Hyphomicrobiales</taxon>
        <taxon>Phyllobacteriaceae</taxon>
        <taxon>Mesorhizobium</taxon>
    </lineage>
</organism>
<reference evidence="1" key="1">
    <citation type="submission" date="2022-11" db="EMBL/GenBank/DDBJ databases">
        <authorList>
            <person name="Coimbra C."/>
        </authorList>
    </citation>
    <scope>NUCLEOTIDE SEQUENCE</scope>
    <source>
        <strain evidence="1">Jales19</strain>
    </source>
</reference>
<keyword evidence="2" id="KW-1185">Reference proteome</keyword>
<comment type="caution">
    <text evidence="1">The sequence shown here is derived from an EMBL/GenBank/DDBJ whole genome shotgun (WGS) entry which is preliminary data.</text>
</comment>
<gene>
    <name evidence="1" type="ORF">OOJ09_18995</name>
</gene>
<dbReference type="RefSeq" id="WP_269906648.1">
    <property type="nucleotide sequence ID" value="NZ_JAPFQA010000008.1"/>
</dbReference>
<sequence>MDHSNDNAPGDLLMGAAAIAGALGITRRQAYKLIYAGDLPTFKLGGTVSARRSSILATIAAKEAAANTARAA</sequence>
<evidence type="ECO:0000313" key="1">
    <source>
        <dbReference type="EMBL" id="MCZ8546281.1"/>
    </source>
</evidence>
<dbReference type="GO" id="GO:0003677">
    <property type="term" value="F:DNA binding"/>
    <property type="evidence" value="ECO:0007669"/>
    <property type="project" value="UniProtKB-KW"/>
</dbReference>
<dbReference type="Proteomes" id="UP001152178">
    <property type="component" value="Unassembled WGS sequence"/>
</dbReference>
<dbReference type="EMBL" id="JAPFQA010000008">
    <property type="protein sequence ID" value="MCZ8546281.1"/>
    <property type="molecule type" value="Genomic_DNA"/>
</dbReference>
<keyword evidence="1" id="KW-0238">DNA-binding</keyword>
<name>A0ABT4QXH1_9HYPH</name>